<protein>
    <submittedName>
        <fullName evidence="1">Uncharacterized protein</fullName>
    </submittedName>
</protein>
<proteinExistence type="predicted"/>
<accession>A0A6D2IXT7</accession>
<name>A0A6D2IXT7_9BRAS</name>
<sequence length="107" mass="12134">MGSKIENPQLLRPKISCSSPLPLLSSRFSQSPPNPITRLLRTGVSSIIRILPPLLRLRDFSSECSRRILAIDRRSQTYADWSIQVHHRKQILFIVSEGVNNNVSTQV</sequence>
<dbReference type="Proteomes" id="UP000467841">
    <property type="component" value="Unassembled WGS sequence"/>
</dbReference>
<comment type="caution">
    <text evidence="1">The sequence shown here is derived from an EMBL/GenBank/DDBJ whole genome shotgun (WGS) entry which is preliminary data.</text>
</comment>
<dbReference type="EMBL" id="CACVBM020001088">
    <property type="protein sequence ID" value="CAA7029958.1"/>
    <property type="molecule type" value="Genomic_DNA"/>
</dbReference>
<dbReference type="AlphaFoldDB" id="A0A6D2IXT7"/>
<keyword evidence="2" id="KW-1185">Reference proteome</keyword>
<evidence type="ECO:0000313" key="2">
    <source>
        <dbReference type="Proteomes" id="UP000467841"/>
    </source>
</evidence>
<evidence type="ECO:0000313" key="1">
    <source>
        <dbReference type="EMBL" id="CAA7029958.1"/>
    </source>
</evidence>
<organism evidence="1 2">
    <name type="scientific">Microthlaspi erraticum</name>
    <dbReference type="NCBI Taxonomy" id="1685480"/>
    <lineage>
        <taxon>Eukaryota</taxon>
        <taxon>Viridiplantae</taxon>
        <taxon>Streptophyta</taxon>
        <taxon>Embryophyta</taxon>
        <taxon>Tracheophyta</taxon>
        <taxon>Spermatophyta</taxon>
        <taxon>Magnoliopsida</taxon>
        <taxon>eudicotyledons</taxon>
        <taxon>Gunneridae</taxon>
        <taxon>Pentapetalae</taxon>
        <taxon>rosids</taxon>
        <taxon>malvids</taxon>
        <taxon>Brassicales</taxon>
        <taxon>Brassicaceae</taxon>
        <taxon>Coluteocarpeae</taxon>
        <taxon>Microthlaspi</taxon>
    </lineage>
</organism>
<reference evidence="1" key="1">
    <citation type="submission" date="2020-01" db="EMBL/GenBank/DDBJ databases">
        <authorList>
            <person name="Mishra B."/>
        </authorList>
    </citation>
    <scope>NUCLEOTIDE SEQUENCE [LARGE SCALE GENOMIC DNA]</scope>
</reference>
<gene>
    <name evidence="1" type="ORF">MERR_LOCUS17193</name>
</gene>